<dbReference type="SMART" id="SM00220">
    <property type="entry name" value="S_TKc"/>
    <property type="match status" value="1"/>
</dbReference>
<comment type="caution">
    <text evidence="8">The sequence shown here is derived from an EMBL/GenBank/DDBJ whole genome shotgun (WGS) entry which is preliminary data.</text>
</comment>
<name>A0ABX3TCR0_9MYCO</name>
<keyword evidence="5 8" id="KW-0418">Kinase</keyword>
<evidence type="ECO:0000256" key="6">
    <source>
        <dbReference type="ARBA" id="ARBA00022840"/>
    </source>
</evidence>
<dbReference type="EMBL" id="MVIL01000657">
    <property type="protein sequence ID" value="ORB76580.1"/>
    <property type="molecule type" value="Genomic_DNA"/>
</dbReference>
<feature type="non-terminal residue" evidence="8">
    <location>
        <position position="1"/>
    </location>
</feature>
<evidence type="ECO:0000313" key="8">
    <source>
        <dbReference type="EMBL" id="ORB76580.1"/>
    </source>
</evidence>
<dbReference type="PROSITE" id="PS00108">
    <property type="entry name" value="PROTEIN_KINASE_ST"/>
    <property type="match status" value="1"/>
</dbReference>
<keyword evidence="6" id="KW-0067">ATP-binding</keyword>
<proteinExistence type="predicted"/>
<dbReference type="Proteomes" id="UP000192847">
    <property type="component" value="Unassembled WGS sequence"/>
</dbReference>
<evidence type="ECO:0000313" key="9">
    <source>
        <dbReference type="Proteomes" id="UP000192847"/>
    </source>
</evidence>
<keyword evidence="9" id="KW-1185">Reference proteome</keyword>
<evidence type="ECO:0000256" key="3">
    <source>
        <dbReference type="ARBA" id="ARBA00022679"/>
    </source>
</evidence>
<dbReference type="PANTHER" id="PTHR43289:SF6">
    <property type="entry name" value="SERINE_THREONINE-PROTEIN KINASE NEKL-3"/>
    <property type="match status" value="1"/>
</dbReference>
<dbReference type="GO" id="GO:0004674">
    <property type="term" value="F:protein serine/threonine kinase activity"/>
    <property type="evidence" value="ECO:0007669"/>
    <property type="project" value="UniProtKB-KW"/>
</dbReference>
<evidence type="ECO:0000259" key="7">
    <source>
        <dbReference type="PROSITE" id="PS50011"/>
    </source>
</evidence>
<dbReference type="Gene3D" id="3.30.200.20">
    <property type="entry name" value="Phosphorylase Kinase, domain 1"/>
    <property type="match status" value="1"/>
</dbReference>
<evidence type="ECO:0000256" key="5">
    <source>
        <dbReference type="ARBA" id="ARBA00022777"/>
    </source>
</evidence>
<sequence length="190" mass="20910">EVFLVKHPRLPRQDALKLLDTTVSRNQEFRGRFMREADLLAPLRHANIITIYDRGDHDGQLWLTMEYVSGQDAARLLKTRSALPLDLAVQIIAGAGAALDYAYGEHRITHRDVKPANILVELGRDNHLEVVKLADFGIAKAVGESTSLTSTGVAIGTMAYISPEALEGRILDNRADIYSLACTAFELLTG</sequence>
<dbReference type="CDD" id="cd14014">
    <property type="entry name" value="STKc_PknB_like"/>
    <property type="match status" value="1"/>
</dbReference>
<dbReference type="SUPFAM" id="SSF56112">
    <property type="entry name" value="Protein kinase-like (PK-like)"/>
    <property type="match status" value="1"/>
</dbReference>
<dbReference type="Pfam" id="PF00069">
    <property type="entry name" value="Pkinase"/>
    <property type="match status" value="1"/>
</dbReference>
<dbReference type="InterPro" id="IPR008271">
    <property type="entry name" value="Ser/Thr_kinase_AS"/>
</dbReference>
<dbReference type="PROSITE" id="PS50011">
    <property type="entry name" value="PROTEIN_KINASE_DOM"/>
    <property type="match status" value="1"/>
</dbReference>
<keyword evidence="2 8" id="KW-0723">Serine/threonine-protein kinase</keyword>
<dbReference type="InterPro" id="IPR011009">
    <property type="entry name" value="Kinase-like_dom_sf"/>
</dbReference>
<protein>
    <recommendedName>
        <fullName evidence="1">non-specific serine/threonine protein kinase</fullName>
        <ecNumber evidence="1">2.7.11.1</ecNumber>
    </recommendedName>
</protein>
<dbReference type="PANTHER" id="PTHR43289">
    <property type="entry name" value="MITOGEN-ACTIVATED PROTEIN KINASE KINASE KINASE 20-RELATED"/>
    <property type="match status" value="1"/>
</dbReference>
<feature type="domain" description="Protein kinase" evidence="7">
    <location>
        <begin position="1"/>
        <end position="190"/>
    </location>
</feature>
<accession>A0ABX3TCR0</accession>
<reference evidence="8 9" key="1">
    <citation type="submission" date="2017-02" db="EMBL/GenBank/DDBJ databases">
        <title>The new phylogeny of genus Mycobacterium.</title>
        <authorList>
            <person name="Tortoli E."/>
            <person name="Trovato A."/>
            <person name="Cirillo D.M."/>
        </authorList>
    </citation>
    <scope>NUCLEOTIDE SEQUENCE [LARGE SCALE GENOMIC DNA]</scope>
    <source>
        <strain evidence="8 9">CCUG 56329</strain>
    </source>
</reference>
<gene>
    <name evidence="8" type="ORF">BST46_29290</name>
</gene>
<dbReference type="Gene3D" id="1.10.510.10">
    <property type="entry name" value="Transferase(Phosphotransferase) domain 1"/>
    <property type="match status" value="1"/>
</dbReference>
<evidence type="ECO:0000256" key="2">
    <source>
        <dbReference type="ARBA" id="ARBA00022527"/>
    </source>
</evidence>
<feature type="non-terminal residue" evidence="8">
    <location>
        <position position="190"/>
    </location>
</feature>
<organism evidence="8 9">
    <name type="scientific">Mycobacterium timonense</name>
    <dbReference type="NCBI Taxonomy" id="701043"/>
    <lineage>
        <taxon>Bacteria</taxon>
        <taxon>Bacillati</taxon>
        <taxon>Actinomycetota</taxon>
        <taxon>Actinomycetes</taxon>
        <taxon>Mycobacteriales</taxon>
        <taxon>Mycobacteriaceae</taxon>
        <taxon>Mycobacterium</taxon>
        <taxon>Mycobacterium avium complex (MAC)</taxon>
    </lineage>
</organism>
<evidence type="ECO:0000256" key="1">
    <source>
        <dbReference type="ARBA" id="ARBA00012513"/>
    </source>
</evidence>
<keyword evidence="3" id="KW-0808">Transferase</keyword>
<dbReference type="InterPro" id="IPR000719">
    <property type="entry name" value="Prot_kinase_dom"/>
</dbReference>
<evidence type="ECO:0000256" key="4">
    <source>
        <dbReference type="ARBA" id="ARBA00022741"/>
    </source>
</evidence>
<keyword evidence="4" id="KW-0547">Nucleotide-binding</keyword>
<dbReference type="EC" id="2.7.11.1" evidence="1"/>